<feature type="compositionally biased region" description="Polar residues" evidence="2">
    <location>
        <begin position="731"/>
        <end position="741"/>
    </location>
</feature>
<feature type="compositionally biased region" description="Low complexity" evidence="2">
    <location>
        <begin position="1175"/>
        <end position="1194"/>
    </location>
</feature>
<feature type="compositionally biased region" description="Basic and acidic residues" evidence="2">
    <location>
        <begin position="1231"/>
        <end position="1242"/>
    </location>
</feature>
<feature type="compositionally biased region" description="Low complexity" evidence="2">
    <location>
        <begin position="231"/>
        <end position="244"/>
    </location>
</feature>
<feature type="compositionally biased region" description="Basic residues" evidence="2">
    <location>
        <begin position="2160"/>
        <end position="2170"/>
    </location>
</feature>
<evidence type="ECO:0000313" key="5">
    <source>
        <dbReference type="Proteomes" id="UP000735302"/>
    </source>
</evidence>
<feature type="compositionally biased region" description="Low complexity" evidence="2">
    <location>
        <begin position="683"/>
        <end position="699"/>
    </location>
</feature>
<keyword evidence="1" id="KW-0863">Zinc-finger</keyword>
<feature type="compositionally biased region" description="Basic and acidic residues" evidence="2">
    <location>
        <begin position="282"/>
        <end position="317"/>
    </location>
</feature>
<dbReference type="GO" id="GO:0008270">
    <property type="term" value="F:zinc ion binding"/>
    <property type="evidence" value="ECO:0007669"/>
    <property type="project" value="UniProtKB-KW"/>
</dbReference>
<feature type="region of interest" description="Disordered" evidence="2">
    <location>
        <begin position="806"/>
        <end position="904"/>
    </location>
</feature>
<feature type="compositionally biased region" description="Polar residues" evidence="2">
    <location>
        <begin position="700"/>
        <end position="710"/>
    </location>
</feature>
<feature type="compositionally biased region" description="Basic and acidic residues" evidence="2">
    <location>
        <begin position="1252"/>
        <end position="1265"/>
    </location>
</feature>
<dbReference type="InterPro" id="IPR013087">
    <property type="entry name" value="Znf_C2H2_type"/>
</dbReference>
<feature type="region of interest" description="Disordered" evidence="2">
    <location>
        <begin position="489"/>
        <end position="563"/>
    </location>
</feature>
<evidence type="ECO:0000256" key="2">
    <source>
        <dbReference type="SAM" id="MobiDB-lite"/>
    </source>
</evidence>
<name>A0AAV3Y7Z3_9GAST</name>
<feature type="compositionally biased region" description="Polar residues" evidence="2">
    <location>
        <begin position="2365"/>
        <end position="2378"/>
    </location>
</feature>
<dbReference type="EMBL" id="BLXT01000621">
    <property type="protein sequence ID" value="GFN78901.1"/>
    <property type="molecule type" value="Genomic_DNA"/>
</dbReference>
<keyword evidence="5" id="KW-1185">Reference proteome</keyword>
<feature type="compositionally biased region" description="Low complexity" evidence="2">
    <location>
        <begin position="2025"/>
        <end position="2043"/>
    </location>
</feature>
<feature type="compositionally biased region" description="Basic residues" evidence="2">
    <location>
        <begin position="1038"/>
        <end position="1047"/>
    </location>
</feature>
<feature type="region of interest" description="Disordered" evidence="2">
    <location>
        <begin position="1"/>
        <end position="170"/>
    </location>
</feature>
<feature type="compositionally biased region" description="Low complexity" evidence="2">
    <location>
        <begin position="1735"/>
        <end position="1746"/>
    </location>
</feature>
<dbReference type="PROSITE" id="PS50157">
    <property type="entry name" value="ZINC_FINGER_C2H2_2"/>
    <property type="match status" value="1"/>
</dbReference>
<feature type="compositionally biased region" description="Polar residues" evidence="2">
    <location>
        <begin position="2229"/>
        <end position="2241"/>
    </location>
</feature>
<feature type="compositionally biased region" description="Low complexity" evidence="2">
    <location>
        <begin position="2248"/>
        <end position="2262"/>
    </location>
</feature>
<feature type="compositionally biased region" description="Polar residues" evidence="2">
    <location>
        <begin position="2263"/>
        <end position="2272"/>
    </location>
</feature>
<feature type="region of interest" description="Disordered" evidence="2">
    <location>
        <begin position="919"/>
        <end position="951"/>
    </location>
</feature>
<feature type="compositionally biased region" description="Basic and acidic residues" evidence="2">
    <location>
        <begin position="245"/>
        <end position="267"/>
    </location>
</feature>
<feature type="domain" description="C2H2-type" evidence="3">
    <location>
        <begin position="1845"/>
        <end position="1872"/>
    </location>
</feature>
<feature type="region of interest" description="Disordered" evidence="2">
    <location>
        <begin position="195"/>
        <end position="474"/>
    </location>
</feature>
<feature type="compositionally biased region" description="Basic and acidic residues" evidence="2">
    <location>
        <begin position="383"/>
        <end position="414"/>
    </location>
</feature>
<feature type="compositionally biased region" description="Basic and acidic residues" evidence="2">
    <location>
        <begin position="2309"/>
        <end position="2328"/>
    </location>
</feature>
<dbReference type="Gene3D" id="3.30.160.60">
    <property type="entry name" value="Classic Zinc Finger"/>
    <property type="match status" value="1"/>
</dbReference>
<dbReference type="SUPFAM" id="SSF57667">
    <property type="entry name" value="beta-beta-alpha zinc fingers"/>
    <property type="match status" value="1"/>
</dbReference>
<accession>A0AAV3Y7Z3</accession>
<evidence type="ECO:0000256" key="1">
    <source>
        <dbReference type="PROSITE-ProRule" id="PRU00042"/>
    </source>
</evidence>
<feature type="compositionally biased region" description="Low complexity" evidence="2">
    <location>
        <begin position="1518"/>
        <end position="1548"/>
    </location>
</feature>
<feature type="compositionally biased region" description="Low complexity" evidence="2">
    <location>
        <begin position="1"/>
        <end position="13"/>
    </location>
</feature>
<feature type="compositionally biased region" description="Low complexity" evidence="2">
    <location>
        <begin position="1203"/>
        <end position="1223"/>
    </location>
</feature>
<feature type="compositionally biased region" description="Basic and acidic residues" evidence="2">
    <location>
        <begin position="350"/>
        <end position="367"/>
    </location>
</feature>
<dbReference type="SMART" id="SM00355">
    <property type="entry name" value="ZnF_C2H2"/>
    <property type="match status" value="4"/>
</dbReference>
<feature type="compositionally biased region" description="Low complexity" evidence="2">
    <location>
        <begin position="2183"/>
        <end position="2217"/>
    </location>
</feature>
<organism evidence="4 5">
    <name type="scientific">Plakobranchus ocellatus</name>
    <dbReference type="NCBI Taxonomy" id="259542"/>
    <lineage>
        <taxon>Eukaryota</taxon>
        <taxon>Metazoa</taxon>
        <taxon>Spiralia</taxon>
        <taxon>Lophotrochozoa</taxon>
        <taxon>Mollusca</taxon>
        <taxon>Gastropoda</taxon>
        <taxon>Heterobranchia</taxon>
        <taxon>Euthyneura</taxon>
        <taxon>Panpulmonata</taxon>
        <taxon>Sacoglossa</taxon>
        <taxon>Placobranchoidea</taxon>
        <taxon>Plakobranchidae</taxon>
        <taxon>Plakobranchus</taxon>
    </lineage>
</organism>
<feature type="compositionally biased region" description="Low complexity" evidence="2">
    <location>
        <begin position="1960"/>
        <end position="1975"/>
    </location>
</feature>
<feature type="region of interest" description="Disordered" evidence="2">
    <location>
        <begin position="583"/>
        <end position="792"/>
    </location>
</feature>
<feature type="compositionally biased region" description="Polar residues" evidence="2">
    <location>
        <begin position="2126"/>
        <end position="2150"/>
    </location>
</feature>
<dbReference type="Proteomes" id="UP000735302">
    <property type="component" value="Unassembled WGS sequence"/>
</dbReference>
<feature type="region of interest" description="Disordered" evidence="2">
    <location>
        <begin position="1719"/>
        <end position="1801"/>
    </location>
</feature>
<gene>
    <name evidence="4" type="ORF">PoB_000540700</name>
</gene>
<feature type="compositionally biased region" description="Low complexity" evidence="2">
    <location>
        <begin position="268"/>
        <end position="281"/>
    </location>
</feature>
<feature type="compositionally biased region" description="Basic and acidic residues" evidence="2">
    <location>
        <begin position="525"/>
        <end position="556"/>
    </location>
</feature>
<feature type="region of interest" description="Disordered" evidence="2">
    <location>
        <begin position="983"/>
        <end position="1098"/>
    </location>
</feature>
<feature type="compositionally biased region" description="Basic and acidic residues" evidence="2">
    <location>
        <begin position="1028"/>
        <end position="1037"/>
    </location>
</feature>
<feature type="compositionally biased region" description="Basic and acidic residues" evidence="2">
    <location>
        <begin position="742"/>
        <end position="756"/>
    </location>
</feature>
<reference evidence="4 5" key="1">
    <citation type="journal article" date="2021" name="Elife">
        <title>Chloroplast acquisition without the gene transfer in kleptoplastic sea slugs, Plakobranchus ocellatus.</title>
        <authorList>
            <person name="Maeda T."/>
            <person name="Takahashi S."/>
            <person name="Yoshida T."/>
            <person name="Shimamura S."/>
            <person name="Takaki Y."/>
            <person name="Nagai Y."/>
            <person name="Toyoda A."/>
            <person name="Suzuki Y."/>
            <person name="Arimoto A."/>
            <person name="Ishii H."/>
            <person name="Satoh N."/>
            <person name="Nishiyama T."/>
            <person name="Hasebe M."/>
            <person name="Maruyama T."/>
            <person name="Minagawa J."/>
            <person name="Obokata J."/>
            <person name="Shigenobu S."/>
        </authorList>
    </citation>
    <scope>NUCLEOTIDE SEQUENCE [LARGE SCALE GENOMIC DNA]</scope>
</reference>
<feature type="compositionally biased region" description="Polar residues" evidence="2">
    <location>
        <begin position="1145"/>
        <end position="1155"/>
    </location>
</feature>
<comment type="caution">
    <text evidence="4">The sequence shown here is derived from an EMBL/GenBank/DDBJ whole genome shotgun (WGS) entry which is preliminary data.</text>
</comment>
<feature type="compositionally biased region" description="Polar residues" evidence="2">
    <location>
        <begin position="2046"/>
        <end position="2060"/>
    </location>
</feature>
<feature type="compositionally biased region" description="Polar residues" evidence="2">
    <location>
        <begin position="2092"/>
        <end position="2106"/>
    </location>
</feature>
<dbReference type="InterPro" id="IPR036236">
    <property type="entry name" value="Znf_C2H2_sf"/>
</dbReference>
<feature type="compositionally biased region" description="Low complexity" evidence="2">
    <location>
        <begin position="771"/>
        <end position="786"/>
    </location>
</feature>
<keyword evidence="1" id="KW-0479">Metal-binding</keyword>
<feature type="compositionally biased region" description="Basic and acidic residues" evidence="2">
    <location>
        <begin position="498"/>
        <end position="514"/>
    </location>
</feature>
<feature type="compositionally biased region" description="Low complexity" evidence="2">
    <location>
        <begin position="856"/>
        <end position="866"/>
    </location>
</feature>
<feature type="compositionally biased region" description="Low complexity" evidence="2">
    <location>
        <begin position="718"/>
        <end position="730"/>
    </location>
</feature>
<feature type="compositionally biased region" description="Low complexity" evidence="2">
    <location>
        <begin position="998"/>
        <end position="1019"/>
    </location>
</feature>
<feature type="compositionally biased region" description="Polar residues" evidence="2">
    <location>
        <begin position="1778"/>
        <end position="1792"/>
    </location>
</feature>
<feature type="compositionally biased region" description="Polar residues" evidence="2">
    <location>
        <begin position="1924"/>
        <end position="1935"/>
    </location>
</feature>
<protein>
    <submittedName>
        <fullName evidence="4">Transcription factor btd</fullName>
    </submittedName>
</protein>
<feature type="region of interest" description="Disordered" evidence="2">
    <location>
        <begin position="1127"/>
        <end position="1345"/>
    </location>
</feature>
<feature type="compositionally biased region" description="Polar residues" evidence="2">
    <location>
        <begin position="209"/>
        <end position="221"/>
    </location>
</feature>
<evidence type="ECO:0000313" key="4">
    <source>
        <dbReference type="EMBL" id="GFN78901.1"/>
    </source>
</evidence>
<feature type="compositionally biased region" description="Polar residues" evidence="2">
    <location>
        <begin position="642"/>
        <end position="661"/>
    </location>
</feature>
<proteinExistence type="predicted"/>
<feature type="compositionally biased region" description="Low complexity" evidence="2">
    <location>
        <begin position="1900"/>
        <end position="1910"/>
    </location>
</feature>
<sequence>MGQQFSSVAESVGSGAGGLAYTTPATAGGGILSEAVSGASHPSTQLTAAGCAEVRENSYHHQQQQQQQQHKHWAKAGVPVSLESSRVFPPLSKPPMSKASSSGNPLDVGSGGSRSSVTVGGGGGGVSAGQVGRGEKGKEEVEQVMPQETSSQSSNAPASSEYGGPVSFMPRPEMELCKMSIREAIDSFIEKCLHNSNDGGASDNESLEENTNNQSKVTANNIFALDNAKTSPSSSSPPSHSPMSSKDKGIVSIKEFVKAERESRASKDSGSSSSLSSSPRSVTDRGEPGKVSMGDKMKPERRDSNDEGKDLQSEEVKGSSISDSVVRVESSADENEDTVLVIDCDSEDREDGKPCTKEKDLVMKVERQASPSDNGDNQEGESEALRHPRQMKEEVKRESPNADKESVKDEKLDLSEVCSSPDQKPGAIGGKGSPDQQQKGNLLMRELSKKPVGQSFPSPSSDSKAVRPPPFFPGPIRLQVLIDKVLDSSLNEGSETPEPSKVKKMKEELIDVDKQSPSSKGPIAMKEESKNDETAPKDAIESKARKDKSEKEKLKEQISQSKNVQMCFKDHIEKVLLESFLSYEEEEEEEERKEAGKKASSPLTVLSHDSKGPDPKSGNLTHLKAPSSPKNAISVQDIVDQVITQTEAINKNMSTPSSSDSKGAGQGEGRYSTSGATDINPGPASSSASRPHHSISSSSTGPELNHSNSSYHHHHYQHQPQQQLQQQQQYIASQPMSSQDKALQEAQRHVVLKEHQSSTTTGRKRGRPRRVSPSASTANSLSTSNSHPLHSSAMSDFRMSSLAAAQHYPEDRSRQSHIQGHGPPPLDYNPHGSLSFGLPPGVSALLPPHGAASVVRQHQIDQQRQQQHIKELSHGHALHGPPPSSSGYPASSRNHHPGHPLQRDAVPHHLDLHHARPHIPHQQQAPPAGSSSSGGSSSIKPPPPLILADNTSPSAAVGTRLVPVSHIPTKSCSCHSCVAHFSGSSSTPSASEKGGSPATSAAAAQHARLMQQQHQQHAQNLRPGSSSSRHEGRETSRSPHHQYHASHNHSSYGSGSGPYQVSTPPSSASSSSSSASSRHSLPSSAKDYYGQHHQQHVMPRGGECLRPVVPLSSRGFPPQAIIPSYVAAQQQQQLQQRDIPGRTQDMASSSATSPHQPFAYPRESPHHRYYDPKTSSSGPSSNSYQQYPPGSQHSPHPHHSHPHQQQQYHHQQQQHSSPSSQHSKPVAVDQRYPDHEGSRHPDYITASAGDTSHYRYESRSHREGNSARPVPPPHSSSPRAHPLLPPPGSVPQSSRHQAPVEADVDAPLDLSVKPSKKDPGQQQDSSSEAAHRMAAPSSTEADLHHRAHYRRRSQELLEGHGGQHKYAGEYRDSQPSQSSHYPPNLEHNSSRYPPQHRSNYPGPHHSHHPPHQLPQVRASASPHHPRSETHQQSIPLPHYDQQERIPGYSVTSRARQSPVQQRGYPPQANPPVSNNGSGSGGSAPRGGFSRYPMAPTSPSTSQQYRHSHQPQPLPPPQHTHQNYHSQPQHQRSSSSNSGSSANNHAPGSSVPPQNYYSRSPVLGRPRAVSPGNAGTPHYQKLSDSSPHQPYTHGAFPPPPQSSSPYQRPPSHNQEGDNPRPSPVSWGRSSAGPPPLSRGSSDTPSPDEDEVDPQGKLNISKHEPIQNIIGNHSQGDILYLICRLCRQTYGNPYGFRKHFRKEHGFEPKAEHTVVQTISATKSAMAHPASLDHIDSSRGISSGSGPDSKSVQHQQQPYSHSDNSSHHPPYPQHMLDKQDNQANIGSKPRSYSGSERTEGAPPKRSEVMEDLKLLECPECSQTFQLNDFGSYKRHCRQHNGGPGVGPFLCHDCQRCFAEPEQLQEHLNTHADFTPSVCGICLTPFSAPDYLAEHLKAAHGLTSGSSSGQSHSSTPGWGKGEDRKSGNLVSAETGPSHNSWAAAAQHSPHQSSVKGASLKPAVSAPISSSSPSQTPSKHPLQEHSDPQHAIVHTPRGLQVEKLPADPAVMTASPDSSYTDEKLHADNQPGSTTSSAPAVTTSAPGPVKSGLNSSGNPADQASLKQQDRELDSNSPSSLKSKDVLSGSPVARHNRDLSTQSQTPTAASQAPSFCKVPSESSRSLGKEDNESVSSDRCASVESNSLSVEGSRTSSPAPDEPEFFYKHKKYSRYNRKRSTEVNSLPGDPATKSARSSSAESSATGLASTTSASTFSTTSSASPSFGAALSGGKGDQNLSPVVTSSANATRDCELSSSSFVVSEDSSSRSPTGTNKRVNNSSSSSSGGGTGRKVAGEGTQGDTQSKKSSSVYSEEDQASKDKGAKTPDSSKKRKLEESEENTSGKRWNHASGGTAESSPGESSKFKWERMTRSQKASQSVSYSTSN</sequence>
<feature type="compositionally biased region" description="Low complexity" evidence="2">
    <location>
        <begin position="150"/>
        <end position="160"/>
    </location>
</feature>
<feature type="region of interest" description="Disordered" evidence="2">
    <location>
        <begin position="1364"/>
        <end position="1657"/>
    </location>
</feature>
<feature type="compositionally biased region" description="Polar residues" evidence="2">
    <location>
        <begin position="1373"/>
        <end position="1398"/>
    </location>
</feature>
<feature type="compositionally biased region" description="Low complexity" evidence="2">
    <location>
        <begin position="920"/>
        <end position="938"/>
    </location>
</feature>
<keyword evidence="1" id="KW-0862">Zinc</keyword>
<evidence type="ECO:0000259" key="3">
    <source>
        <dbReference type="PROSITE" id="PS50157"/>
    </source>
</evidence>
<feature type="compositionally biased region" description="Polar residues" evidence="2">
    <location>
        <begin position="1747"/>
        <end position="1760"/>
    </location>
</feature>
<dbReference type="PROSITE" id="PS00028">
    <property type="entry name" value="ZINC_FINGER_C2H2_1"/>
    <property type="match status" value="3"/>
</dbReference>
<feature type="compositionally biased region" description="Polar residues" evidence="2">
    <location>
        <begin position="2292"/>
        <end position="2304"/>
    </location>
</feature>
<feature type="compositionally biased region" description="Low complexity" evidence="2">
    <location>
        <begin position="1936"/>
        <end position="1949"/>
    </location>
</feature>
<feature type="compositionally biased region" description="Low complexity" evidence="2">
    <location>
        <begin position="1048"/>
        <end position="1085"/>
    </location>
</feature>
<feature type="region of interest" description="Disordered" evidence="2">
    <location>
        <begin position="1897"/>
        <end position="1984"/>
    </location>
</feature>
<feature type="region of interest" description="Disordered" evidence="2">
    <location>
        <begin position="2004"/>
        <end position="2378"/>
    </location>
</feature>
<feature type="compositionally biased region" description="Polar residues" evidence="2">
    <location>
        <begin position="1449"/>
        <end position="1460"/>
    </location>
</feature>